<gene>
    <name evidence="9" type="ORF">HB13667_22325</name>
</gene>
<dbReference type="Proteomes" id="UP000050437">
    <property type="component" value="Unassembled WGS sequence"/>
</dbReference>
<feature type="binding site" evidence="8">
    <location>
        <position position="318"/>
    </location>
    <ligand>
        <name>Ca(2+)</name>
        <dbReference type="ChEBI" id="CHEBI:29108"/>
    </ligand>
</feature>
<dbReference type="InterPro" id="IPR043146">
    <property type="entry name" value="Penicillin_amidase_N_B-knob"/>
</dbReference>
<evidence type="ECO:0000313" key="9">
    <source>
        <dbReference type="EMBL" id="KPM60371.1"/>
    </source>
</evidence>
<keyword evidence="6" id="KW-0865">Zymogen</keyword>
<feature type="binding site" evidence="8">
    <location>
        <position position="454"/>
    </location>
    <ligand>
        <name>Ca(2+)</name>
        <dbReference type="ChEBI" id="CHEBI:29108"/>
    </ligand>
</feature>
<organism evidence="9">
    <name type="scientific">Pseudomonas putida</name>
    <name type="common">Arthrobacter siderocapsulatus</name>
    <dbReference type="NCBI Taxonomy" id="303"/>
    <lineage>
        <taxon>Bacteria</taxon>
        <taxon>Pseudomonadati</taxon>
        <taxon>Pseudomonadota</taxon>
        <taxon>Gammaproteobacteria</taxon>
        <taxon>Pseudomonadales</taxon>
        <taxon>Pseudomonadaceae</taxon>
        <taxon>Pseudomonas</taxon>
    </lineage>
</organism>
<dbReference type="InterPro" id="IPR002692">
    <property type="entry name" value="S45"/>
</dbReference>
<reference evidence="9" key="1">
    <citation type="submission" date="2015-10" db="EMBL/GenBank/DDBJ databases">
        <title>Pseudomonas putida clinical strains.</title>
        <authorList>
            <person name="Molina L."/>
            <person name="Udaondo Z."/>
        </authorList>
    </citation>
    <scope>NUCLEOTIDE SEQUENCE [LARGE SCALE GENOMIC DNA]</scope>
    <source>
        <strain evidence="9">HB13667</strain>
    </source>
</reference>
<dbReference type="PANTHER" id="PTHR34218">
    <property type="entry name" value="PEPTIDASE S45 PENICILLIN AMIDASE"/>
    <property type="match status" value="1"/>
</dbReference>
<comment type="subcellular location">
    <subcellularLocation>
        <location evidence="1">Periplasm</location>
    </subcellularLocation>
</comment>
<comment type="similarity">
    <text evidence="2">Belongs to the peptidase S45 family.</text>
</comment>
<keyword evidence="3" id="KW-0732">Signal</keyword>
<feature type="binding site" evidence="8">
    <location>
        <position position="321"/>
    </location>
    <ligand>
        <name>Ca(2+)</name>
        <dbReference type="ChEBI" id="CHEBI:29108"/>
    </ligand>
</feature>
<dbReference type="InterPro" id="IPR014395">
    <property type="entry name" value="Pen/GL7ACA/AHL_acylase"/>
</dbReference>
<dbReference type="RefSeq" id="WP_054573407.1">
    <property type="nucleotide sequence ID" value="NZ_LKKS01000121.1"/>
</dbReference>
<name>A0A0P7D483_PSEPU</name>
<dbReference type="GO" id="GO:0042597">
    <property type="term" value="C:periplasmic space"/>
    <property type="evidence" value="ECO:0007669"/>
    <property type="project" value="UniProtKB-SubCell"/>
</dbReference>
<dbReference type="AlphaFoldDB" id="A0A0P7D483"/>
<dbReference type="PIRSF" id="PIRSF001227">
    <property type="entry name" value="Pen_acylase"/>
    <property type="match status" value="1"/>
</dbReference>
<evidence type="ECO:0000256" key="6">
    <source>
        <dbReference type="ARBA" id="ARBA00023145"/>
    </source>
</evidence>
<dbReference type="SUPFAM" id="SSF56235">
    <property type="entry name" value="N-terminal nucleophile aminohydrolases (Ntn hydrolases)"/>
    <property type="match status" value="1"/>
</dbReference>
<dbReference type="PANTHER" id="PTHR34218:SF5">
    <property type="entry name" value="PENICILLIN ACYLASE FAMILY PROTEIN"/>
    <property type="match status" value="1"/>
</dbReference>
<keyword evidence="4" id="KW-0574">Periplasm</keyword>
<dbReference type="InterPro" id="IPR029055">
    <property type="entry name" value="Ntn_hydrolases_N"/>
</dbReference>
<dbReference type="Gene3D" id="3.60.20.10">
    <property type="entry name" value="Glutamine Phosphoribosylpyrophosphate, subunit 1, domain 1"/>
    <property type="match status" value="1"/>
</dbReference>
<evidence type="ECO:0000256" key="4">
    <source>
        <dbReference type="ARBA" id="ARBA00022764"/>
    </source>
</evidence>
<feature type="binding site" evidence="8">
    <location>
        <position position="320"/>
    </location>
    <ligand>
        <name>Ca(2+)</name>
        <dbReference type="ChEBI" id="CHEBI:29108"/>
    </ligand>
</feature>
<feature type="active site" description="Nucleophile" evidence="7">
    <location>
        <position position="246"/>
    </location>
</feature>
<comment type="caution">
    <text evidence="9">The sequence shown here is derived from an EMBL/GenBank/DDBJ whole genome shotgun (WGS) entry which is preliminary data.</text>
</comment>
<keyword evidence="8" id="KW-0106">Calcium</keyword>
<dbReference type="Pfam" id="PF01804">
    <property type="entry name" value="Penicil_amidase"/>
    <property type="match status" value="1"/>
</dbReference>
<dbReference type="InterPro" id="IPR023343">
    <property type="entry name" value="Penicillin_amidase_dom1"/>
</dbReference>
<dbReference type="GO" id="GO:0016811">
    <property type="term" value="F:hydrolase activity, acting on carbon-nitrogen (but not peptide) bonds, in linear amides"/>
    <property type="evidence" value="ECO:0007669"/>
    <property type="project" value="InterPro"/>
</dbReference>
<dbReference type="CDD" id="cd03747">
    <property type="entry name" value="Ntn_PGA_like"/>
    <property type="match status" value="1"/>
</dbReference>
<dbReference type="Gene3D" id="2.30.120.10">
    <property type="match status" value="1"/>
</dbReference>
<evidence type="ECO:0000256" key="3">
    <source>
        <dbReference type="ARBA" id="ARBA00022729"/>
    </source>
</evidence>
<evidence type="ECO:0000256" key="1">
    <source>
        <dbReference type="ARBA" id="ARBA00004418"/>
    </source>
</evidence>
<dbReference type="Gene3D" id="1.10.1400.10">
    <property type="match status" value="1"/>
</dbReference>
<dbReference type="GO" id="GO:0017000">
    <property type="term" value="P:antibiotic biosynthetic process"/>
    <property type="evidence" value="ECO:0007669"/>
    <property type="project" value="InterPro"/>
</dbReference>
<keyword evidence="8" id="KW-0479">Metal-binding</keyword>
<evidence type="ECO:0000256" key="8">
    <source>
        <dbReference type="PIRSR" id="PIRSR001227-2"/>
    </source>
</evidence>
<evidence type="ECO:0000256" key="2">
    <source>
        <dbReference type="ARBA" id="ARBA00006586"/>
    </source>
</evidence>
<dbReference type="InterPro" id="IPR043147">
    <property type="entry name" value="Penicillin_amidase_A-knob"/>
</dbReference>
<dbReference type="EMBL" id="LKKS01000121">
    <property type="protein sequence ID" value="KPM60371.1"/>
    <property type="molecule type" value="Genomic_DNA"/>
</dbReference>
<dbReference type="GO" id="GO:0046872">
    <property type="term" value="F:metal ion binding"/>
    <property type="evidence" value="ECO:0007669"/>
    <property type="project" value="UniProtKB-KW"/>
</dbReference>
<keyword evidence="5" id="KW-0378">Hydrolase</keyword>
<protein>
    <submittedName>
        <fullName evidence="9">Penicillin amidase</fullName>
    </submittedName>
</protein>
<sequence length="801" mass="87820">MKRSLTLLAVMVAVAAGAGYWYVQGKLPQREGEVAIAGLQAPVSVRYDARGVPHLQAQSEPDLYRALGYVHAQDRLFQMEILRRLARGELAEVLGDKLLPTDILFRSLRIREQAALMAKRQDRQSPAWQALQAYLDGVNSWQASHPKPVEFDLLGITPRPFSAEDTLSIAGYLAYSFAAAFRTEPALTYIRDQLGPEYLNIFDLAWQPEGALGTPLAAADWQSLEALAHLTHDALGDAGIPQFEGSNAWAVAGSRTRSGRPLLAGDPHIGFAVPAVWYEAELSAPGFNLYGYFQALNPFALLGHNRDFGWSLTMFQNDDVDLIAERTNPADANQVMVDGKWQALEKTEQQIAVKGEAPVTLSLRRSPHGPIVNDVLGATAGPTPIAMWWAFLETENPLLDGFYHLNRADTLGKMREAAAKVHAPGLNLVWANARGDIGWWAAAQLPIRPDGVDPVFILDGASAQADKLGFYPFSVNPQQENPARGYIVSANYQPPAAVPIPGYYNLPDRGRQLDRHLANPDVKWDTQNSQALQLDTGSDYGPRTLAPLLATLRAVAEGDEEKELVEQLAAWSGDYPLDSTSATLFNQFLYELAFAALHDELGDTWFPVLISTRAIDAALPRLAADADSPWWNTRGANQRTDRNAVVRMAWQNTLKHLRETLGNDPASWQWGKAHTLTHNHPLGVKKPLNLLFNVGPFAAPGTHEVPNNLSAKIGPAPWPVTYGPSTRRLVDFADAGQALTTNPVGQSGVPFDRHFADQAEGYVQGQYQKAQMGVIPAQSTLRLVPAHSQHKAAPTRDRDPL</sequence>
<comment type="cofactor">
    <cofactor evidence="8">
        <name>Ca(2+)</name>
        <dbReference type="ChEBI" id="CHEBI:29108"/>
    </cofactor>
    <text evidence="8">Binds 1 Ca(2+) ion per dimer.</text>
</comment>
<evidence type="ECO:0000256" key="7">
    <source>
        <dbReference type="PIRSR" id="PIRSR001227-1"/>
    </source>
</evidence>
<accession>A0A0P7D483</accession>
<dbReference type="Gene3D" id="1.10.439.10">
    <property type="entry name" value="Penicillin Amidohydrolase, domain 1"/>
    <property type="match status" value="1"/>
</dbReference>
<feature type="binding site" evidence="8">
    <location>
        <position position="184"/>
    </location>
    <ligand>
        <name>Ca(2+)</name>
        <dbReference type="ChEBI" id="CHEBI:29108"/>
    </ligand>
</feature>
<evidence type="ECO:0000256" key="5">
    <source>
        <dbReference type="ARBA" id="ARBA00022801"/>
    </source>
</evidence>
<proteinExistence type="inferred from homology"/>